<keyword evidence="2" id="KW-1185">Reference proteome</keyword>
<organism evidence="1 2">
    <name type="scientific">Streptomyces similanensis</name>
    <dbReference type="NCBI Taxonomy" id="1274988"/>
    <lineage>
        <taxon>Bacteria</taxon>
        <taxon>Bacillati</taxon>
        <taxon>Actinomycetota</taxon>
        <taxon>Actinomycetes</taxon>
        <taxon>Kitasatosporales</taxon>
        <taxon>Streptomycetaceae</taxon>
        <taxon>Streptomyces</taxon>
    </lineage>
</organism>
<evidence type="ECO:0000313" key="2">
    <source>
        <dbReference type="Proteomes" id="UP001500124"/>
    </source>
</evidence>
<dbReference type="RefSeq" id="WP_345670875.1">
    <property type="nucleotide sequence ID" value="NZ_BAABKC010000087.1"/>
</dbReference>
<dbReference type="Proteomes" id="UP001500124">
    <property type="component" value="Unassembled WGS sequence"/>
</dbReference>
<dbReference type="EMBL" id="BAABKC010000087">
    <property type="protein sequence ID" value="GAA5070805.1"/>
    <property type="molecule type" value="Genomic_DNA"/>
</dbReference>
<proteinExistence type="predicted"/>
<name>A0ABP9L818_9ACTN</name>
<accession>A0ABP9L818</accession>
<gene>
    <name evidence="1" type="ORF">GCM10023336_56290</name>
</gene>
<sequence length="217" mass="23543">MSTTTNLSLQFYDRSGAPIPASVTREHLVDLTRAAFEHSGTHLGRDVVDLHLLEIVDKAACSLLRDQWTDGFPVAAYTELLTTIAALRSVLGYAPTPTARDVNAWALGLRRASAEAAGADRDIHEVRICEGPHTGIVLGLYGPKAPQALNALPGPPLVLELPTERGDSTDMEYGTAYYQRLRQPGPDTGQWEYILDRGHDFPAGGSRPRFLPTGKDA</sequence>
<evidence type="ECO:0000313" key="1">
    <source>
        <dbReference type="EMBL" id="GAA5070805.1"/>
    </source>
</evidence>
<reference evidence="2" key="1">
    <citation type="journal article" date="2019" name="Int. J. Syst. Evol. Microbiol.">
        <title>The Global Catalogue of Microorganisms (GCM) 10K type strain sequencing project: providing services to taxonomists for standard genome sequencing and annotation.</title>
        <authorList>
            <consortium name="The Broad Institute Genomics Platform"/>
            <consortium name="The Broad Institute Genome Sequencing Center for Infectious Disease"/>
            <person name="Wu L."/>
            <person name="Ma J."/>
        </authorList>
    </citation>
    <scope>NUCLEOTIDE SEQUENCE [LARGE SCALE GENOMIC DNA]</scope>
    <source>
        <strain evidence="2">JCM 18410</strain>
    </source>
</reference>
<comment type="caution">
    <text evidence="1">The sequence shown here is derived from an EMBL/GenBank/DDBJ whole genome shotgun (WGS) entry which is preliminary data.</text>
</comment>
<protein>
    <submittedName>
        <fullName evidence="1">Uncharacterized protein</fullName>
    </submittedName>
</protein>